<organism evidence="2 3">
    <name type="scientific">Terrihabitans soli</name>
    <dbReference type="NCBI Taxonomy" id="708113"/>
    <lineage>
        <taxon>Bacteria</taxon>
        <taxon>Pseudomonadati</taxon>
        <taxon>Pseudomonadota</taxon>
        <taxon>Alphaproteobacteria</taxon>
        <taxon>Hyphomicrobiales</taxon>
        <taxon>Terrihabitans</taxon>
    </lineage>
</organism>
<reference evidence="2 3" key="1">
    <citation type="submission" date="2020-08" db="EMBL/GenBank/DDBJ databases">
        <title>Genome sequence of Rhizobiales bacterium strain IZ6.</title>
        <authorList>
            <person name="Nakai R."/>
            <person name="Naganuma T."/>
        </authorList>
    </citation>
    <scope>NUCLEOTIDE SEQUENCE [LARGE SCALE GENOMIC DNA]</scope>
    <source>
        <strain evidence="2 3">IZ6</strain>
    </source>
</reference>
<feature type="chain" id="PRO_5028222268" evidence="1">
    <location>
        <begin position="27"/>
        <end position="54"/>
    </location>
</feature>
<evidence type="ECO:0000313" key="3">
    <source>
        <dbReference type="Proteomes" id="UP000515317"/>
    </source>
</evidence>
<proteinExistence type="predicted"/>
<dbReference type="AlphaFoldDB" id="A0A6S6QR35"/>
<evidence type="ECO:0000313" key="2">
    <source>
        <dbReference type="EMBL" id="BCJ89501.1"/>
    </source>
</evidence>
<dbReference type="RefSeq" id="WP_222876207.1">
    <property type="nucleotide sequence ID" value="NZ_AP023361.1"/>
</dbReference>
<feature type="signal peptide" evidence="1">
    <location>
        <begin position="1"/>
        <end position="26"/>
    </location>
</feature>
<keyword evidence="1" id="KW-0732">Signal</keyword>
<dbReference type="KEGG" id="tso:IZ6_02360"/>
<sequence length="54" mass="5845">MTFVVTRAWRNLILALLLGAALVPFAPDTGTVNADTQYSHRIDTAHRVVGGLSH</sequence>
<name>A0A6S6QR35_9HYPH</name>
<gene>
    <name evidence="2" type="ORF">IZ6_02360</name>
</gene>
<keyword evidence="3" id="KW-1185">Reference proteome</keyword>
<protein>
    <submittedName>
        <fullName evidence="2">Uncharacterized protein</fullName>
    </submittedName>
</protein>
<dbReference type="EMBL" id="AP023361">
    <property type="protein sequence ID" value="BCJ89501.1"/>
    <property type="molecule type" value="Genomic_DNA"/>
</dbReference>
<dbReference type="Proteomes" id="UP000515317">
    <property type="component" value="Chromosome"/>
</dbReference>
<evidence type="ECO:0000256" key="1">
    <source>
        <dbReference type="SAM" id="SignalP"/>
    </source>
</evidence>
<accession>A0A6S6QR35</accession>